<dbReference type="InterPro" id="IPR022496">
    <property type="entry name" value="T6A_TsaB"/>
</dbReference>
<dbReference type="eggNOG" id="COG1214">
    <property type="taxonomic scope" value="Bacteria"/>
</dbReference>
<sequence length="200" mass="22308">MLSIVLDTSNQYLGIGIYKDHQMIDSLLEAGSKKQSEYTIPRLQQLLENHHLSLKDADEMIITQGPGSYTGVRVAMTIAKVMHVINGCRIKCVSSLNAYAGLNHMISVIDARSHKVFVGLYDKGKPLMEETLMTIDEARAFIKERNLPVTGETQVLGFEATKCDLVDSIYQLSLSKKPVEHPDLLTPVYIKEVEAKKTCL</sequence>
<proteinExistence type="predicted"/>
<dbReference type="Gene3D" id="3.30.420.40">
    <property type="match status" value="1"/>
</dbReference>
<organism evidence="2 3">
    <name type="scientific">Eggerthia catenaformis OT 569 = DSM 20559</name>
    <dbReference type="NCBI Taxonomy" id="999415"/>
    <lineage>
        <taxon>Bacteria</taxon>
        <taxon>Bacillati</taxon>
        <taxon>Bacillota</taxon>
        <taxon>Erysipelotrichia</taxon>
        <taxon>Erysipelotrichales</taxon>
        <taxon>Coprobacillaceae</taxon>
        <taxon>Eggerthia</taxon>
    </lineage>
</organism>
<dbReference type="Proteomes" id="UP000011758">
    <property type="component" value="Unassembled WGS sequence"/>
</dbReference>
<gene>
    <name evidence="2" type="ORF">HMPREF9943_00426</name>
</gene>
<dbReference type="PATRIC" id="fig|999415.3.peg.421"/>
<comment type="caution">
    <text evidence="2">The sequence shown here is derived from an EMBL/GenBank/DDBJ whole genome shotgun (WGS) entry which is preliminary data.</text>
</comment>
<dbReference type="InterPro" id="IPR043129">
    <property type="entry name" value="ATPase_NBD"/>
</dbReference>
<dbReference type="STRING" id="999415.HMPREF9943_00426"/>
<accession>M2NGA0</accession>
<evidence type="ECO:0000259" key="1">
    <source>
        <dbReference type="Pfam" id="PF00814"/>
    </source>
</evidence>
<evidence type="ECO:0000313" key="2">
    <source>
        <dbReference type="EMBL" id="EMD17273.1"/>
    </source>
</evidence>
<dbReference type="InterPro" id="IPR000905">
    <property type="entry name" value="Gcp-like_dom"/>
</dbReference>
<dbReference type="Gene3D" id="3.30.420.200">
    <property type="match status" value="1"/>
</dbReference>
<evidence type="ECO:0000313" key="3">
    <source>
        <dbReference type="Proteomes" id="UP000011758"/>
    </source>
</evidence>
<dbReference type="SUPFAM" id="SSF53067">
    <property type="entry name" value="Actin-like ATPase domain"/>
    <property type="match status" value="1"/>
</dbReference>
<dbReference type="OrthoDB" id="9784166at2"/>
<reference evidence="2 3" key="1">
    <citation type="submission" date="2013-02" db="EMBL/GenBank/DDBJ databases">
        <title>The Genome Sequence of Lactobacillus catenaformis F0143.</title>
        <authorList>
            <consortium name="The Broad Institute Genome Sequencing Platform"/>
            <person name="Earl A."/>
            <person name="Ward D."/>
            <person name="Feldgarden M."/>
            <person name="Gevers D."/>
            <person name="Izard J."/>
            <person name="Blanton J.M."/>
            <person name="Mathney J."/>
            <person name="Dewhirst F.E."/>
            <person name="Young S.K."/>
            <person name="Zeng Q."/>
            <person name="Gargeya S."/>
            <person name="Fitzgerald M."/>
            <person name="Haas B."/>
            <person name="Abouelleil A."/>
            <person name="Alvarado L."/>
            <person name="Arachchi H.M."/>
            <person name="Berlin A."/>
            <person name="Chapman S.B."/>
            <person name="Gearin G."/>
            <person name="Goldberg J."/>
            <person name="Griggs A."/>
            <person name="Gujja S."/>
            <person name="Hansen M."/>
            <person name="Heiman D."/>
            <person name="Howarth C."/>
            <person name="Larimer J."/>
            <person name="Lui A."/>
            <person name="MacDonald P.J.P."/>
            <person name="McCowen C."/>
            <person name="Montmayeur A."/>
            <person name="Murphy C."/>
            <person name="Neiman D."/>
            <person name="Pearson M."/>
            <person name="Priest M."/>
            <person name="Roberts A."/>
            <person name="Saif S."/>
            <person name="Shea T."/>
            <person name="Sisk P."/>
            <person name="Stolte C."/>
            <person name="Sykes S."/>
            <person name="Wortman J."/>
            <person name="Nusbaum C."/>
            <person name="Birren B."/>
        </authorList>
    </citation>
    <scope>NUCLEOTIDE SEQUENCE [LARGE SCALE GENOMIC DNA]</scope>
    <source>
        <strain evidence="2 3">OT 569</strain>
    </source>
</reference>
<dbReference type="BioCyc" id="ECAT999415-HMP:GTTI-436-MONOMER"/>
<name>M2NGA0_9FIRM</name>
<dbReference type="GO" id="GO:0002949">
    <property type="term" value="P:tRNA threonylcarbamoyladenosine modification"/>
    <property type="evidence" value="ECO:0007669"/>
    <property type="project" value="InterPro"/>
</dbReference>
<dbReference type="AlphaFoldDB" id="M2NGA0"/>
<protein>
    <submittedName>
        <fullName evidence="2">Universal bacterial protein YeaZ</fullName>
    </submittedName>
</protein>
<dbReference type="EMBL" id="AGEJ01000008">
    <property type="protein sequence ID" value="EMD17273.1"/>
    <property type="molecule type" value="Genomic_DNA"/>
</dbReference>
<feature type="domain" description="Gcp-like" evidence="1">
    <location>
        <begin position="32"/>
        <end position="125"/>
    </location>
</feature>
<dbReference type="Pfam" id="PF00814">
    <property type="entry name" value="TsaD"/>
    <property type="match status" value="1"/>
</dbReference>
<keyword evidence="3" id="KW-1185">Reference proteome</keyword>
<dbReference type="RefSeq" id="WP_004801627.1">
    <property type="nucleotide sequence ID" value="NZ_KB446646.1"/>
</dbReference>
<dbReference type="NCBIfam" id="TIGR03725">
    <property type="entry name" value="T6A_YeaZ"/>
    <property type="match status" value="1"/>
</dbReference>